<keyword evidence="1" id="KW-0328">Glycosyltransferase</keyword>
<dbReference type="GO" id="GO:0005829">
    <property type="term" value="C:cytosol"/>
    <property type="evidence" value="ECO:0007669"/>
    <property type="project" value="TreeGrafter"/>
</dbReference>
<name>A0A656D916_KRYT1</name>
<evidence type="ECO:0000256" key="2">
    <source>
        <dbReference type="ARBA" id="ARBA00022679"/>
    </source>
</evidence>
<dbReference type="AlphaFoldDB" id="A0A656D916"/>
<dbReference type="InterPro" id="IPR051199">
    <property type="entry name" value="LPS_LOS_Heptosyltrfase"/>
</dbReference>
<dbReference type="SUPFAM" id="SSF53756">
    <property type="entry name" value="UDP-Glycosyltransferase/glycogen phosphorylase"/>
    <property type="match status" value="1"/>
</dbReference>
<evidence type="ECO:0000313" key="3">
    <source>
        <dbReference type="EMBL" id="CUT03522.1"/>
    </source>
</evidence>
<dbReference type="OrthoDB" id="9797795at2"/>
<evidence type="ECO:0000256" key="1">
    <source>
        <dbReference type="ARBA" id="ARBA00022676"/>
    </source>
</evidence>
<sequence>MDKFQKFNASNILVCRTDKIGDVILTLPVVNALKEFYGAKITFLASEYTAEILEGHRAIDEVMLYKPDENVFQLAKRIKQKNFDLAVVVFPIFKVALALWLARVPVRVGTGYRFFSLFFNKKVFEHRKYAEKHEVEYNLNLIRALGVEVKEIKFDIFIPNYAFENVQKLLIENGLNNESYIVVHPGSKGSARDLKPEKFRELVKKLSEEGFKIILTGSKSEKQLVHFVGNGLKNVYDLAGLLNLKELSALIKNASLFISNSTGPIHVASALGTPVIGFYPPIKVMSPRRWGPYTANRIIFIPNVPFECKKCIGEKCKFFDCMDLINIDDVVKAIKEKIKVDA</sequence>
<dbReference type="GO" id="GO:0009244">
    <property type="term" value="P:lipopolysaccharide core region biosynthetic process"/>
    <property type="evidence" value="ECO:0007669"/>
    <property type="project" value="TreeGrafter"/>
</dbReference>
<protein>
    <submittedName>
        <fullName evidence="3">Heptosyltransferase-2</fullName>
    </submittedName>
</protein>
<proteinExistence type="predicted"/>
<dbReference type="Gene3D" id="3.40.50.2000">
    <property type="entry name" value="Glycogen Phosphorylase B"/>
    <property type="match status" value="2"/>
</dbReference>
<dbReference type="GO" id="GO:0008713">
    <property type="term" value="F:ADP-heptose-lipopolysaccharide heptosyltransferase activity"/>
    <property type="evidence" value="ECO:0007669"/>
    <property type="project" value="TreeGrafter"/>
</dbReference>
<organism evidence="3 4">
    <name type="scientific">Kryptobacter tengchongensis</name>
    <dbReference type="NCBI Taxonomy" id="1643429"/>
    <lineage>
        <taxon>Bacteria</taxon>
        <taxon>Pseudomonadati</taxon>
        <taxon>Candidatus Kryptoniota</taxon>
        <taxon>Candidatus Kryptobacter</taxon>
    </lineage>
</organism>
<dbReference type="Proteomes" id="UP000243065">
    <property type="component" value="Unassembled WGS sequence"/>
</dbReference>
<dbReference type="EMBL" id="CZVU01000068">
    <property type="protein sequence ID" value="CUT03522.1"/>
    <property type="molecule type" value="Genomic_DNA"/>
</dbReference>
<keyword evidence="4" id="KW-1185">Reference proteome</keyword>
<evidence type="ECO:0000313" key="4">
    <source>
        <dbReference type="Proteomes" id="UP000243065"/>
    </source>
</evidence>
<dbReference type="PANTHER" id="PTHR30160">
    <property type="entry name" value="TETRAACYLDISACCHARIDE 4'-KINASE-RELATED"/>
    <property type="match status" value="1"/>
</dbReference>
<dbReference type="RefSeq" id="WP_072150660.1">
    <property type="nucleotide sequence ID" value="NZ_CZVU01000068.1"/>
</dbReference>
<dbReference type="Pfam" id="PF01075">
    <property type="entry name" value="Glyco_transf_9"/>
    <property type="match status" value="1"/>
</dbReference>
<keyword evidence="2 3" id="KW-0808">Transferase</keyword>
<accession>A0A656D916</accession>
<reference evidence="3 4" key="1">
    <citation type="submission" date="2015-11" db="EMBL/GenBank/DDBJ databases">
        <authorList>
            <person name="Varghese N."/>
        </authorList>
    </citation>
    <scope>NUCLEOTIDE SEQUENCE [LARGE SCALE GENOMIC DNA]</scope>
    <source>
        <strain evidence="3 4">JGI-24</strain>
    </source>
</reference>
<dbReference type="PANTHER" id="PTHR30160:SF15">
    <property type="entry name" value="GLYCOSYLTRANSFERASE HI_0523-RELATED"/>
    <property type="match status" value="1"/>
</dbReference>
<dbReference type="CDD" id="cd03789">
    <property type="entry name" value="GT9_LPS_heptosyltransferase"/>
    <property type="match status" value="1"/>
</dbReference>
<dbReference type="InterPro" id="IPR002201">
    <property type="entry name" value="Glyco_trans_9"/>
</dbReference>
<gene>
    <name evidence="3" type="ORF">JGI24_01318</name>
</gene>